<protein>
    <submittedName>
        <fullName evidence="1">DUF2799 domain-containing protein</fullName>
    </submittedName>
</protein>
<dbReference type="RefSeq" id="WP_241148773.1">
    <property type="nucleotide sequence ID" value="NZ_AP024850.1"/>
</dbReference>
<dbReference type="Proteomes" id="UP001170624">
    <property type="component" value="Unassembled WGS sequence"/>
</dbReference>
<proteinExistence type="predicted"/>
<evidence type="ECO:0000313" key="2">
    <source>
        <dbReference type="Proteomes" id="UP001170624"/>
    </source>
</evidence>
<dbReference type="InterPro" id="IPR021242">
    <property type="entry name" value="DUF2799"/>
</dbReference>
<dbReference type="AlphaFoldDB" id="A0AAW7Y9K2"/>
<dbReference type="EMBL" id="JAUOPU010000047">
    <property type="protein sequence ID" value="MDO6545331.1"/>
    <property type="molecule type" value="Genomic_DNA"/>
</dbReference>
<accession>A0AAW7Y9K2</accession>
<dbReference type="Pfam" id="PF10973">
    <property type="entry name" value="DUF2799"/>
    <property type="match status" value="1"/>
</dbReference>
<evidence type="ECO:0000313" key="1">
    <source>
        <dbReference type="EMBL" id="MDO6545331.1"/>
    </source>
</evidence>
<comment type="caution">
    <text evidence="1">The sequence shown here is derived from an EMBL/GenBank/DDBJ whole genome shotgun (WGS) entry which is preliminary data.</text>
</comment>
<sequence length="126" mass="14292">MTIILISLLGGCSTTISTQSLITDENWSQLGFNKGRRGENPVAEAVLQKTVSEVNDIVNLDYDTYLKGYQKGLESYCSLEQLRQMGMEMKMDWGVCEFRREGEGLYQVYWKQGFDRSMSSDGMAGY</sequence>
<organism evidence="1 2">
    <name type="scientific">Photobacterium sanguinicancri</name>
    <dbReference type="NCBI Taxonomy" id="875932"/>
    <lineage>
        <taxon>Bacteria</taxon>
        <taxon>Pseudomonadati</taxon>
        <taxon>Pseudomonadota</taxon>
        <taxon>Gammaproteobacteria</taxon>
        <taxon>Vibrionales</taxon>
        <taxon>Vibrionaceae</taxon>
        <taxon>Photobacterium</taxon>
    </lineage>
</organism>
<gene>
    <name evidence="1" type="ORF">Q4568_22575</name>
</gene>
<reference evidence="1" key="1">
    <citation type="submission" date="2023-07" db="EMBL/GenBank/DDBJ databases">
        <title>Genome content predicts the carbon catabolic preferences of heterotrophic bacteria.</title>
        <authorList>
            <person name="Gralka M."/>
        </authorList>
    </citation>
    <scope>NUCLEOTIDE SEQUENCE</scope>
    <source>
        <strain evidence="1">G2M05</strain>
    </source>
</reference>
<name>A0AAW7Y9K2_9GAMM</name>